<dbReference type="InterPro" id="IPR004104">
    <property type="entry name" value="Gfo/Idh/MocA-like_OxRdtase_C"/>
</dbReference>
<comment type="similarity">
    <text evidence="1">Belongs to the Gfo/Idh/MocA family.</text>
</comment>
<organism evidence="4 5">
    <name type="scientific">Camelliibacillus cellulosilyticus</name>
    <dbReference type="NCBI Taxonomy" id="2174486"/>
    <lineage>
        <taxon>Bacteria</taxon>
        <taxon>Bacillati</taxon>
        <taxon>Bacillota</taxon>
        <taxon>Bacilli</taxon>
        <taxon>Bacillales</taxon>
        <taxon>Sporolactobacillaceae</taxon>
        <taxon>Camelliibacillus</taxon>
    </lineage>
</organism>
<protein>
    <submittedName>
        <fullName evidence="4">Gfo/Idh/MocA family protein</fullName>
    </submittedName>
</protein>
<dbReference type="RefSeq" id="WP_376846890.1">
    <property type="nucleotide sequence ID" value="NZ_JBHSFW010000012.1"/>
</dbReference>
<reference evidence="5" key="1">
    <citation type="journal article" date="2019" name="Int. J. Syst. Evol. Microbiol.">
        <title>The Global Catalogue of Microorganisms (GCM) 10K type strain sequencing project: providing services to taxonomists for standard genome sequencing and annotation.</title>
        <authorList>
            <consortium name="The Broad Institute Genomics Platform"/>
            <consortium name="The Broad Institute Genome Sequencing Center for Infectious Disease"/>
            <person name="Wu L."/>
            <person name="Ma J."/>
        </authorList>
    </citation>
    <scope>NUCLEOTIDE SEQUENCE [LARGE SCALE GENOMIC DNA]</scope>
    <source>
        <strain evidence="5">CGMCC 1.16306</strain>
    </source>
</reference>
<dbReference type="EMBL" id="JBHSFW010000012">
    <property type="protein sequence ID" value="MFC4619798.1"/>
    <property type="molecule type" value="Genomic_DNA"/>
</dbReference>
<feature type="domain" description="Gfo/Idh/MocA-like oxidoreductase N-terminal" evidence="2">
    <location>
        <begin position="2"/>
        <end position="125"/>
    </location>
</feature>
<evidence type="ECO:0000313" key="5">
    <source>
        <dbReference type="Proteomes" id="UP001596022"/>
    </source>
</evidence>
<dbReference type="Pfam" id="PF01408">
    <property type="entry name" value="GFO_IDH_MocA"/>
    <property type="match status" value="1"/>
</dbReference>
<feature type="domain" description="Gfo/Idh/MocA-like oxidoreductase C-terminal" evidence="3">
    <location>
        <begin position="138"/>
        <end position="374"/>
    </location>
</feature>
<evidence type="ECO:0000256" key="1">
    <source>
        <dbReference type="ARBA" id="ARBA00010928"/>
    </source>
</evidence>
<dbReference type="Gene3D" id="3.40.50.720">
    <property type="entry name" value="NAD(P)-binding Rossmann-like Domain"/>
    <property type="match status" value="1"/>
</dbReference>
<dbReference type="SUPFAM" id="SSF51735">
    <property type="entry name" value="NAD(P)-binding Rossmann-fold domains"/>
    <property type="match status" value="1"/>
</dbReference>
<proteinExistence type="inferred from homology"/>
<dbReference type="InterPro" id="IPR036291">
    <property type="entry name" value="NAD(P)-bd_dom_sf"/>
</dbReference>
<accession>A0ABV9GP93</accession>
<dbReference type="PANTHER" id="PTHR43377:SF2">
    <property type="entry name" value="BINDING ROSSMANN FOLD OXIDOREDUCTASE, PUTATIVE (AFU_ORTHOLOGUE AFUA_4G00560)-RELATED"/>
    <property type="match status" value="1"/>
</dbReference>
<sequence>MIKAALIGAGNRGMFAYASYALKRPHEIQFIAIAEPDDERRQRFAQDHDIAPERQFSSWEDLLDQPKLCDALLICTQDAKHFEPTMKALDKGYHILLEKPMSPNPLETLQMAEKAEQMDRMLTVCHVLRYSTYFSTLKELIDQKAIGDIVSIQWTENVGYYHQAHSFVRGNWRNSEESSPMILQKCCHDMDLLQWLIGANCTKVSSFGSLTYFKEENAPEGSTARCTDGCAIEHDCPYSAIKWYYNEKDEWPMNVVTLKPDLALRMKALKEGPYGRCVYRCDNDVVDHQVVNLEFDNEVTVAFTMSAFTKDQCRTFKIMGTTGEIRGTTLTNEIEINHFSGKREKIYPETVAGGHGGSDTTMMRSFIRQVEQNDIKGGRTSGLESAKSHLMTFAAEASRLSGKTIDMAQYIKELREQTADQI</sequence>
<comment type="caution">
    <text evidence="4">The sequence shown here is derived from an EMBL/GenBank/DDBJ whole genome shotgun (WGS) entry which is preliminary data.</text>
</comment>
<evidence type="ECO:0000259" key="3">
    <source>
        <dbReference type="Pfam" id="PF02894"/>
    </source>
</evidence>
<dbReference type="InterPro" id="IPR000683">
    <property type="entry name" value="Gfo/Idh/MocA-like_OxRdtase_N"/>
</dbReference>
<dbReference type="Gene3D" id="3.30.360.10">
    <property type="entry name" value="Dihydrodipicolinate Reductase, domain 2"/>
    <property type="match status" value="1"/>
</dbReference>
<name>A0ABV9GP93_9BACL</name>
<evidence type="ECO:0000313" key="4">
    <source>
        <dbReference type="EMBL" id="MFC4619798.1"/>
    </source>
</evidence>
<keyword evidence="5" id="KW-1185">Reference proteome</keyword>
<evidence type="ECO:0000259" key="2">
    <source>
        <dbReference type="Pfam" id="PF01408"/>
    </source>
</evidence>
<dbReference type="Pfam" id="PF02894">
    <property type="entry name" value="GFO_IDH_MocA_C"/>
    <property type="match status" value="1"/>
</dbReference>
<gene>
    <name evidence="4" type="ORF">ACFO4N_13885</name>
</gene>
<dbReference type="InterPro" id="IPR051450">
    <property type="entry name" value="Gfo/Idh/MocA_Oxidoreductases"/>
</dbReference>
<dbReference type="Proteomes" id="UP001596022">
    <property type="component" value="Unassembled WGS sequence"/>
</dbReference>
<dbReference type="PANTHER" id="PTHR43377">
    <property type="entry name" value="BILIVERDIN REDUCTASE A"/>
    <property type="match status" value="1"/>
</dbReference>
<dbReference type="SUPFAM" id="SSF55347">
    <property type="entry name" value="Glyceraldehyde-3-phosphate dehydrogenase-like, C-terminal domain"/>
    <property type="match status" value="1"/>
</dbReference>